<dbReference type="Proteomes" id="UP000182658">
    <property type="component" value="Unassembled WGS sequence"/>
</dbReference>
<dbReference type="Gene3D" id="2.70.130.10">
    <property type="entry name" value="Mannose-6-phosphate receptor binding domain"/>
    <property type="match status" value="1"/>
</dbReference>
<evidence type="ECO:0000256" key="5">
    <source>
        <dbReference type="ARBA" id="ARBA00022989"/>
    </source>
</evidence>
<dbReference type="PANTHER" id="PTHR15071:SF0">
    <property type="entry name" value="MANNOSE 6-PHOSPHATE RECEPTOR-LIKE PROTEIN 1"/>
    <property type="match status" value="1"/>
</dbReference>
<dbReference type="SUPFAM" id="SSF50911">
    <property type="entry name" value="Mannose 6-phosphate receptor domain"/>
    <property type="match status" value="1"/>
</dbReference>
<keyword evidence="13" id="KW-1185">Reference proteome</keyword>
<keyword evidence="7" id="KW-1015">Disulfide bond</keyword>
<feature type="transmembrane region" description="Helical" evidence="9">
    <location>
        <begin position="285"/>
        <end position="305"/>
    </location>
</feature>
<feature type="domain" description="MRH" evidence="11">
    <location>
        <begin position="41"/>
        <end position="239"/>
    </location>
</feature>
<dbReference type="Pfam" id="PF02157">
    <property type="entry name" value="Man-6-P_recep"/>
    <property type="match status" value="1"/>
</dbReference>
<dbReference type="AlphaFoldDB" id="A0A1J7J084"/>
<keyword evidence="3 9" id="KW-0812">Transmembrane</keyword>
<dbReference type="PANTHER" id="PTHR15071">
    <property type="entry name" value="MANNOSE-6-PHOSPHATE RECEPTOR FAMILY MEMBER"/>
    <property type="match status" value="1"/>
</dbReference>
<protein>
    <submittedName>
        <fullName evidence="12">Mannose 6-phosphate receptor domain-containing protein</fullName>
    </submittedName>
</protein>
<name>A0A1J7J084_9PEZI</name>
<feature type="signal peptide" evidence="10">
    <location>
        <begin position="1"/>
        <end position="21"/>
    </location>
</feature>
<dbReference type="OrthoDB" id="4504960at2759"/>
<gene>
    <name evidence="12" type="ORF">CONLIGDRAFT_627846</name>
</gene>
<keyword evidence="8" id="KW-0325">Glycoprotein</keyword>
<keyword evidence="2" id="KW-0813">Transport</keyword>
<dbReference type="PROSITE" id="PS51914">
    <property type="entry name" value="MRH"/>
    <property type="match status" value="1"/>
</dbReference>
<dbReference type="GO" id="GO:0000139">
    <property type="term" value="C:Golgi membrane"/>
    <property type="evidence" value="ECO:0007669"/>
    <property type="project" value="UniProtKB-SubCell"/>
</dbReference>
<evidence type="ECO:0000256" key="10">
    <source>
        <dbReference type="SAM" id="SignalP"/>
    </source>
</evidence>
<feature type="transmembrane region" description="Helical" evidence="9">
    <location>
        <begin position="253"/>
        <end position="273"/>
    </location>
</feature>
<dbReference type="GO" id="GO:0010008">
    <property type="term" value="C:endosome membrane"/>
    <property type="evidence" value="ECO:0007669"/>
    <property type="project" value="UniProtKB-SubCell"/>
</dbReference>
<evidence type="ECO:0000313" key="13">
    <source>
        <dbReference type="Proteomes" id="UP000182658"/>
    </source>
</evidence>
<evidence type="ECO:0000256" key="9">
    <source>
        <dbReference type="SAM" id="Phobius"/>
    </source>
</evidence>
<comment type="subcellular location">
    <subcellularLocation>
        <location evidence="1">Endomembrane system</location>
    </subcellularLocation>
</comment>
<dbReference type="InParanoid" id="A0A1J7J084"/>
<evidence type="ECO:0000256" key="4">
    <source>
        <dbReference type="ARBA" id="ARBA00022729"/>
    </source>
</evidence>
<proteinExistence type="predicted"/>
<organism evidence="12 13">
    <name type="scientific">Coniochaeta ligniaria NRRL 30616</name>
    <dbReference type="NCBI Taxonomy" id="1408157"/>
    <lineage>
        <taxon>Eukaryota</taxon>
        <taxon>Fungi</taxon>
        <taxon>Dikarya</taxon>
        <taxon>Ascomycota</taxon>
        <taxon>Pezizomycotina</taxon>
        <taxon>Sordariomycetes</taxon>
        <taxon>Sordariomycetidae</taxon>
        <taxon>Coniochaetales</taxon>
        <taxon>Coniochaetaceae</taxon>
        <taxon>Coniochaeta</taxon>
    </lineage>
</organism>
<dbReference type="GO" id="GO:0007034">
    <property type="term" value="P:vacuolar transport"/>
    <property type="evidence" value="ECO:0007669"/>
    <property type="project" value="TreeGrafter"/>
</dbReference>
<feature type="chain" id="PRO_5012272741" evidence="10">
    <location>
        <begin position="22"/>
        <end position="349"/>
    </location>
</feature>
<dbReference type="InterPro" id="IPR028927">
    <property type="entry name" value="Man-6-P_rcpt"/>
</dbReference>
<dbReference type="FunCoup" id="A0A1J7J084">
    <property type="interactions" value="195"/>
</dbReference>
<dbReference type="EMBL" id="KV875094">
    <property type="protein sequence ID" value="OIW32917.1"/>
    <property type="molecule type" value="Genomic_DNA"/>
</dbReference>
<sequence>MRLQSSWAVATLLIAATGASASPRQDGEKASTTSTTTAIATPCVATSTSGAFYDLRDDIASPMKEGEKERTHKGPVEDYTYAKPHDWPYNFTMNICAPVVKAVKDVVGVEKTQWKNISAHYEAGGKTYSLGQLNTTLVPRGSQLVLRYSGGSPCALHKGKPKRQLHSGASYKDSDHEAEVPKVGDWAKDEEAVRRKSAIISFRCDRDIVNAQARLSFIEVDEDECTYVFSVLSQHACAKTEPHKPGSVGPGSVFGIIFFVAVAVYLLGGVFYQRTVAHARGWRQLPNYSLWAGIGGFIQDFFIILTSSCTRFLPGRRGYGRLSVSPTGRNRNRDDENRLIDQLDEEWDD</sequence>
<keyword evidence="5 9" id="KW-1133">Transmembrane helix</keyword>
<keyword evidence="4 10" id="KW-0732">Signal</keyword>
<evidence type="ECO:0000256" key="7">
    <source>
        <dbReference type="ARBA" id="ARBA00023157"/>
    </source>
</evidence>
<dbReference type="GO" id="GO:0005770">
    <property type="term" value="C:late endosome"/>
    <property type="evidence" value="ECO:0007669"/>
    <property type="project" value="TreeGrafter"/>
</dbReference>
<reference evidence="12 13" key="1">
    <citation type="submission" date="2016-10" db="EMBL/GenBank/DDBJ databases">
        <title>Draft genome sequence of Coniochaeta ligniaria NRRL30616, a lignocellulolytic fungus for bioabatement of inhibitors in plant biomass hydrolysates.</title>
        <authorList>
            <consortium name="DOE Joint Genome Institute"/>
            <person name="Jimenez D.J."/>
            <person name="Hector R.E."/>
            <person name="Riley R."/>
            <person name="Sun H."/>
            <person name="Grigoriev I.V."/>
            <person name="Van Elsas J.D."/>
            <person name="Nichols N.N."/>
        </authorList>
    </citation>
    <scope>NUCLEOTIDE SEQUENCE [LARGE SCALE GENOMIC DNA]</scope>
    <source>
        <strain evidence="12 13">NRRL 30616</strain>
    </source>
</reference>
<dbReference type="InterPro" id="IPR009011">
    <property type="entry name" value="Man6P_isomerase_rcpt-bd_dom_sf"/>
</dbReference>
<evidence type="ECO:0000256" key="2">
    <source>
        <dbReference type="ARBA" id="ARBA00022448"/>
    </source>
</evidence>
<evidence type="ECO:0000256" key="3">
    <source>
        <dbReference type="ARBA" id="ARBA00022692"/>
    </source>
</evidence>
<dbReference type="STRING" id="1408157.A0A1J7J084"/>
<evidence type="ECO:0000256" key="8">
    <source>
        <dbReference type="ARBA" id="ARBA00023180"/>
    </source>
</evidence>
<keyword evidence="12" id="KW-0675">Receptor</keyword>
<evidence type="ECO:0000256" key="1">
    <source>
        <dbReference type="ARBA" id="ARBA00004308"/>
    </source>
</evidence>
<evidence type="ECO:0000256" key="6">
    <source>
        <dbReference type="ARBA" id="ARBA00023136"/>
    </source>
</evidence>
<evidence type="ECO:0000259" key="11">
    <source>
        <dbReference type="PROSITE" id="PS51914"/>
    </source>
</evidence>
<keyword evidence="6 9" id="KW-0472">Membrane</keyword>
<evidence type="ECO:0000313" key="12">
    <source>
        <dbReference type="EMBL" id="OIW32917.1"/>
    </source>
</evidence>
<accession>A0A1J7J084</accession>
<dbReference type="InterPro" id="IPR044865">
    <property type="entry name" value="MRH_dom"/>
</dbReference>